<proteinExistence type="predicted"/>
<keyword evidence="7 8" id="KW-0807">Transducer</keyword>
<evidence type="ECO:0000256" key="1">
    <source>
        <dbReference type="ARBA" id="ARBA00004651"/>
    </source>
</evidence>
<evidence type="ECO:0000256" key="2">
    <source>
        <dbReference type="ARBA" id="ARBA00022475"/>
    </source>
</evidence>
<organism evidence="11 12">
    <name type="scientific">Pseudomonas benzenivorans</name>
    <dbReference type="NCBI Taxonomy" id="556533"/>
    <lineage>
        <taxon>Bacteria</taxon>
        <taxon>Pseudomonadati</taxon>
        <taxon>Pseudomonadota</taxon>
        <taxon>Gammaproteobacteria</taxon>
        <taxon>Pseudomonadales</taxon>
        <taxon>Pseudomonadaceae</taxon>
        <taxon>Pseudomonas</taxon>
    </lineage>
</organism>
<feature type="compositionally biased region" description="Pro residues" evidence="9">
    <location>
        <begin position="74"/>
        <end position="87"/>
    </location>
</feature>
<dbReference type="EMBL" id="CP137892">
    <property type="protein sequence ID" value="WPC03428.1"/>
    <property type="molecule type" value="Genomic_DNA"/>
</dbReference>
<keyword evidence="6" id="KW-0472">Membrane</keyword>
<evidence type="ECO:0000256" key="6">
    <source>
        <dbReference type="ARBA" id="ARBA00023136"/>
    </source>
</evidence>
<feature type="region of interest" description="Disordered" evidence="9">
    <location>
        <begin position="74"/>
        <end position="93"/>
    </location>
</feature>
<name>A0ABZ0PQJ4_9PSED</name>
<evidence type="ECO:0000256" key="9">
    <source>
        <dbReference type="SAM" id="MobiDB-lite"/>
    </source>
</evidence>
<accession>A0ABZ0PQJ4</accession>
<evidence type="ECO:0000256" key="3">
    <source>
        <dbReference type="ARBA" id="ARBA00022481"/>
    </source>
</evidence>
<keyword evidence="5" id="KW-1133">Transmembrane helix</keyword>
<comment type="subcellular location">
    <subcellularLocation>
        <location evidence="1">Cell membrane</location>
        <topology evidence="1">Multi-pass membrane protein</topology>
    </subcellularLocation>
</comment>
<dbReference type="PROSITE" id="PS50111">
    <property type="entry name" value="CHEMOTAXIS_TRANSDUC_2"/>
    <property type="match status" value="1"/>
</dbReference>
<evidence type="ECO:0000256" key="4">
    <source>
        <dbReference type="ARBA" id="ARBA00022692"/>
    </source>
</evidence>
<keyword evidence="3" id="KW-0488">Methylation</keyword>
<reference evidence="11 12" key="1">
    <citation type="submission" date="2023-11" db="EMBL/GenBank/DDBJ databases">
        <title>Complete genome of Pseudomonas benzenivorans BA3361.</title>
        <authorList>
            <person name="Shin S.Y."/>
            <person name="Song J."/>
            <person name="Kang H."/>
        </authorList>
    </citation>
    <scope>NUCLEOTIDE SEQUENCE [LARGE SCALE GENOMIC DNA]</scope>
    <source>
        <strain evidence="11 12">HNIBRBA3361</strain>
    </source>
</reference>
<dbReference type="Pfam" id="PF00015">
    <property type="entry name" value="MCPsignal"/>
    <property type="match status" value="1"/>
</dbReference>
<protein>
    <submittedName>
        <fullName evidence="11">Methyl-accepting chemotaxis protein</fullName>
    </submittedName>
</protein>
<evidence type="ECO:0000256" key="8">
    <source>
        <dbReference type="PROSITE-ProRule" id="PRU00284"/>
    </source>
</evidence>
<dbReference type="SUPFAM" id="SSF58104">
    <property type="entry name" value="Methyl-accepting chemotaxis protein (MCP) signaling domain"/>
    <property type="match status" value="1"/>
</dbReference>
<evidence type="ECO:0000313" key="12">
    <source>
        <dbReference type="Proteomes" id="UP001305928"/>
    </source>
</evidence>
<feature type="domain" description="Methyl-accepting transducer" evidence="10">
    <location>
        <begin position="101"/>
        <end position="303"/>
    </location>
</feature>
<evidence type="ECO:0000313" key="11">
    <source>
        <dbReference type="EMBL" id="WPC03428.1"/>
    </source>
</evidence>
<keyword evidence="12" id="KW-1185">Reference proteome</keyword>
<sequence length="318" mass="33550">MSRIAGEPRQGRLKSLAALLQLTAALAATGLLLDSNLHGPLAAWVLVSLVLAGLLYHRLPPTLVEVQLPAPPAPAAEPEAPLLPPAPVAEQPADPGLPLRAPLAQLLDGILRTEQDMQYATELARAGGEKVQFSAASIQACEAAIRDLAGYMESIDQVFDGLSQQSLRIGALVGSIQDIAKQTNLLALNAAIEAARAGEHGRGFAVVADEVRHLAQRANESSEQIRQIAGGLQQSAQEARTGVEHIGQSTRTGLEKAAAALGAMGEMRAGATARLEIVQRIVQRLHEQRALAQGMVEGLDQTLFVNRTDKRLSDCLAG</sequence>
<evidence type="ECO:0000259" key="10">
    <source>
        <dbReference type="PROSITE" id="PS50111"/>
    </source>
</evidence>
<keyword evidence="4" id="KW-0812">Transmembrane</keyword>
<dbReference type="PANTHER" id="PTHR32089:SF119">
    <property type="entry name" value="METHYL-ACCEPTING CHEMOTAXIS PROTEIN CTPL"/>
    <property type="match status" value="1"/>
</dbReference>
<dbReference type="SMART" id="SM00283">
    <property type="entry name" value="MA"/>
    <property type="match status" value="1"/>
</dbReference>
<dbReference type="InterPro" id="IPR004089">
    <property type="entry name" value="MCPsignal_dom"/>
</dbReference>
<evidence type="ECO:0000256" key="7">
    <source>
        <dbReference type="ARBA" id="ARBA00023224"/>
    </source>
</evidence>
<dbReference type="Gene3D" id="1.10.287.950">
    <property type="entry name" value="Methyl-accepting chemotaxis protein"/>
    <property type="match status" value="1"/>
</dbReference>
<keyword evidence="2" id="KW-1003">Cell membrane</keyword>
<dbReference type="PANTHER" id="PTHR32089">
    <property type="entry name" value="METHYL-ACCEPTING CHEMOTAXIS PROTEIN MCPB"/>
    <property type="match status" value="1"/>
</dbReference>
<evidence type="ECO:0000256" key="5">
    <source>
        <dbReference type="ARBA" id="ARBA00022989"/>
    </source>
</evidence>
<gene>
    <name evidence="11" type="ORF">SBP02_11600</name>
</gene>
<dbReference type="Proteomes" id="UP001305928">
    <property type="component" value="Chromosome"/>
</dbReference>